<proteinExistence type="predicted"/>
<dbReference type="GeneID" id="84809671"/>
<organism evidence="1 2">
    <name type="scientific">Capnocytophaga gingivalis</name>
    <dbReference type="NCBI Taxonomy" id="1017"/>
    <lineage>
        <taxon>Bacteria</taxon>
        <taxon>Pseudomonadati</taxon>
        <taxon>Bacteroidota</taxon>
        <taxon>Flavobacteriia</taxon>
        <taxon>Flavobacteriales</taxon>
        <taxon>Flavobacteriaceae</taxon>
        <taxon>Capnocytophaga</taxon>
    </lineage>
</organism>
<evidence type="ECO:0000313" key="2">
    <source>
        <dbReference type="Proteomes" id="UP001311730"/>
    </source>
</evidence>
<accession>A0ABU5Z946</accession>
<name>A0ABU5Z946_9FLAO</name>
<keyword evidence="2" id="KW-1185">Reference proteome</keyword>
<gene>
    <name evidence="1" type="ORF">VJJ08_06270</name>
</gene>
<evidence type="ECO:0000313" key="1">
    <source>
        <dbReference type="EMBL" id="MEB3074903.1"/>
    </source>
</evidence>
<dbReference type="RefSeq" id="WP_262482335.1">
    <property type="nucleotide sequence ID" value="NZ_CBDEJH010000214.1"/>
</dbReference>
<dbReference type="EMBL" id="JAYKBW010000006">
    <property type="protein sequence ID" value="MEB3074903.1"/>
    <property type="molecule type" value="Genomic_DNA"/>
</dbReference>
<reference evidence="1 2" key="1">
    <citation type="submission" date="2023-12" db="EMBL/GenBank/DDBJ databases">
        <title>Genomic sequences of Capnocytophaga and Parvimonas strains.</title>
        <authorList>
            <person name="Watt R.M."/>
            <person name="Wang M."/>
            <person name="Yang T."/>
            <person name="Tong W.M."/>
        </authorList>
    </citation>
    <scope>NUCLEOTIDE SEQUENCE [LARGE SCALE GENOMIC DNA]</scope>
    <source>
        <strain evidence="1 2">CCUG 13096</strain>
    </source>
</reference>
<comment type="caution">
    <text evidence="1">The sequence shown here is derived from an EMBL/GenBank/DDBJ whole genome shotgun (WGS) entry which is preliminary data.</text>
</comment>
<dbReference type="Proteomes" id="UP001311730">
    <property type="component" value="Unassembled WGS sequence"/>
</dbReference>
<sequence>MWKFLRKKVINTGFYRNKTEFRDAIRNFFDNIHTYKKELESLLTLNFRLINSQTISF</sequence>
<protein>
    <recommendedName>
        <fullName evidence="3">Transposase</fullName>
    </recommendedName>
</protein>
<evidence type="ECO:0008006" key="3">
    <source>
        <dbReference type="Google" id="ProtNLM"/>
    </source>
</evidence>